<name>A0A171DMP7_9ACTN</name>
<feature type="compositionally biased region" description="Acidic residues" evidence="1">
    <location>
        <begin position="35"/>
        <end position="55"/>
    </location>
</feature>
<evidence type="ECO:0000313" key="3">
    <source>
        <dbReference type="Proteomes" id="UP000077701"/>
    </source>
</evidence>
<evidence type="ECO:0000313" key="2">
    <source>
        <dbReference type="EMBL" id="GAT70280.1"/>
    </source>
</evidence>
<dbReference type="EMBL" id="BDCX01000016">
    <property type="protein sequence ID" value="GAT70280.1"/>
    <property type="molecule type" value="Genomic_DNA"/>
</dbReference>
<feature type="region of interest" description="Disordered" evidence="1">
    <location>
        <begin position="1"/>
        <end position="57"/>
    </location>
</feature>
<evidence type="ECO:0000256" key="1">
    <source>
        <dbReference type="SAM" id="MobiDB-lite"/>
    </source>
</evidence>
<dbReference type="Proteomes" id="UP000077701">
    <property type="component" value="Unassembled WGS sequence"/>
</dbReference>
<sequence length="70" mass="7196">MRGAGRAGEPAGGTGRAPVRQEAAAAGAAAGLDSADPEEDVEDAEDDDEFEELDVVELTVLEPDDLLSVR</sequence>
<accession>A0A171DMP7</accession>
<proteinExistence type="predicted"/>
<protein>
    <submittedName>
        <fullName evidence="2">Uncharacterized protein</fullName>
    </submittedName>
</protein>
<reference evidence="3" key="2">
    <citation type="submission" date="2016-04" db="EMBL/GenBank/DDBJ databases">
        <title>Planomonospora sphaerica JCM9374 whole genome shotgun sequence.</title>
        <authorList>
            <person name="Suzuki T."/>
            <person name="Dohra H."/>
            <person name="Kodani S."/>
        </authorList>
    </citation>
    <scope>NUCLEOTIDE SEQUENCE [LARGE SCALE GENOMIC DNA]</scope>
    <source>
        <strain evidence="3">JCM 9374</strain>
    </source>
</reference>
<organism evidence="2 3">
    <name type="scientific">Planomonospora sphaerica</name>
    <dbReference type="NCBI Taxonomy" id="161355"/>
    <lineage>
        <taxon>Bacteria</taxon>
        <taxon>Bacillati</taxon>
        <taxon>Actinomycetota</taxon>
        <taxon>Actinomycetes</taxon>
        <taxon>Streptosporangiales</taxon>
        <taxon>Streptosporangiaceae</taxon>
        <taxon>Planomonospora</taxon>
    </lineage>
</organism>
<keyword evidence="3" id="KW-1185">Reference proteome</keyword>
<comment type="caution">
    <text evidence="2">The sequence shown here is derived from an EMBL/GenBank/DDBJ whole genome shotgun (WGS) entry which is preliminary data.</text>
</comment>
<gene>
    <name evidence="2" type="ORF">PS9374_05961</name>
</gene>
<dbReference type="AlphaFoldDB" id="A0A171DMP7"/>
<reference evidence="2 3" key="1">
    <citation type="journal article" date="2016" name="Genome Announc.">
        <title>Draft Genome Sequence of Planomonospora sphaerica JCM9374, a Rare Actinomycete.</title>
        <authorList>
            <person name="Dohra H."/>
            <person name="Suzuki T."/>
            <person name="Inoue Y."/>
            <person name="Kodani S."/>
        </authorList>
    </citation>
    <scope>NUCLEOTIDE SEQUENCE [LARGE SCALE GENOMIC DNA]</scope>
    <source>
        <strain evidence="2 3">JCM 9374</strain>
    </source>
</reference>